<feature type="transmembrane region" description="Helical" evidence="1">
    <location>
        <begin position="131"/>
        <end position="158"/>
    </location>
</feature>
<protein>
    <recommendedName>
        <fullName evidence="4">ABC transporter permease</fullName>
    </recommendedName>
</protein>
<feature type="transmembrane region" description="Helical" evidence="1">
    <location>
        <begin position="202"/>
        <end position="224"/>
    </location>
</feature>
<dbReference type="AlphaFoldDB" id="A0A366SHA2"/>
<feature type="transmembrane region" description="Helical" evidence="1">
    <location>
        <begin position="170"/>
        <end position="190"/>
    </location>
</feature>
<dbReference type="EMBL" id="LEOY01000009">
    <property type="protein sequence ID" value="RBR29230.1"/>
    <property type="molecule type" value="Genomic_DNA"/>
</dbReference>
<feature type="transmembrane region" description="Helical" evidence="1">
    <location>
        <begin position="352"/>
        <end position="373"/>
    </location>
</feature>
<feature type="transmembrane region" description="Helical" evidence="1">
    <location>
        <begin position="394"/>
        <end position="422"/>
    </location>
</feature>
<proteinExistence type="predicted"/>
<keyword evidence="1" id="KW-0472">Membrane</keyword>
<gene>
    <name evidence="2" type="ORF">EB18_01431</name>
</gene>
<feature type="transmembrane region" description="Helical" evidence="1">
    <location>
        <begin position="244"/>
        <end position="262"/>
    </location>
</feature>
<organism evidence="2 3">
    <name type="scientific">Enterococcus cecorum</name>
    <dbReference type="NCBI Taxonomy" id="44008"/>
    <lineage>
        <taxon>Bacteria</taxon>
        <taxon>Bacillati</taxon>
        <taxon>Bacillota</taxon>
        <taxon>Bacilli</taxon>
        <taxon>Lactobacillales</taxon>
        <taxon>Enterococcaceae</taxon>
        <taxon>Enterococcus</taxon>
    </lineage>
</organism>
<feature type="transmembrane region" description="Helical" evidence="1">
    <location>
        <begin position="508"/>
        <end position="531"/>
    </location>
</feature>
<feature type="transmembrane region" description="Helical" evidence="1">
    <location>
        <begin position="90"/>
        <end position="110"/>
    </location>
</feature>
<comment type="caution">
    <text evidence="2">The sequence shown here is derived from an EMBL/GenBank/DDBJ whole genome shotgun (WGS) entry which is preliminary data.</text>
</comment>
<dbReference type="Proteomes" id="UP000252800">
    <property type="component" value="Unassembled WGS sequence"/>
</dbReference>
<evidence type="ECO:0000256" key="1">
    <source>
        <dbReference type="SAM" id="Phobius"/>
    </source>
</evidence>
<feature type="transmembrane region" description="Helical" evidence="1">
    <location>
        <begin position="467"/>
        <end position="488"/>
    </location>
</feature>
<evidence type="ECO:0000313" key="3">
    <source>
        <dbReference type="Proteomes" id="UP000252800"/>
    </source>
</evidence>
<sequence length="538" mass="58991">MSAMKNDFTQTFALLRFQLRQKWLWLSLWLLGLTAFAGGYVPAFEKIAEDQGKVGLFVTMQNPAMTAIVGPLPVDVANNYTVGVMYGHEMTLFIAVVTMMIAGSFMIEQTRKTEENGQLEILKSLGIGARAYSMAAILLVLMHTILMVALISGILVSYQVETVDLAGSSYFASTIGLASLLGASLAYVCAQIFPTSSQARGIFFSIVGLLYLFRASTDVSNLDFSKINPLAWTYLGQPFLRNNLNYTSALLVLTLVLFLVGMKLESQRDLGASLLAARKGKTQAKGYLTTPLGFIFYLNKGTIIAWFIADVIIALMYGSIYGDIDTFVNSNELISQMFANDASSLTDSFTSLIMVVMTAIGLVMPLVVVRKVHTEEAKSRLGYLVVHRVSRGKIYLSTLFLSLVFGLLAIVLNGISLGVAAVSSMKAENYDFVWTCLKAAMNQWPLVWLFVGLMLLSLSLPAVFGWLVYGLLGYSFCVTYFAVLLDLPKWVVHTSLFDLLAKMPMDKFALAPFIGLSVAGIVAMVIGWCLFTNKEIKA</sequence>
<feature type="transmembrane region" description="Helical" evidence="1">
    <location>
        <begin position="442"/>
        <end position="460"/>
    </location>
</feature>
<reference evidence="2 3" key="1">
    <citation type="submission" date="2015-06" db="EMBL/GenBank/DDBJ databases">
        <title>The Genome Sequence of Enterococcus cecorum 170AEA1.</title>
        <authorList>
            <consortium name="The Broad Institute Genomics Platform"/>
            <consortium name="The Broad Institute Genome Sequencing Center for Infectious Disease"/>
            <person name="Earl A.M."/>
            <person name="Van Tyne D."/>
            <person name="Lebreton F."/>
            <person name="Saavedra J.T."/>
            <person name="Gilmore M.S."/>
            <person name="Manson McGuire A."/>
            <person name="Clock S."/>
            <person name="Crupain M."/>
            <person name="Rangan U."/>
            <person name="Young S."/>
            <person name="Abouelleil A."/>
            <person name="Cao P."/>
            <person name="Chapman S.B."/>
            <person name="Griggs A."/>
            <person name="Priest M."/>
            <person name="Shea T."/>
            <person name="Wortman J."/>
            <person name="Nusbaum C."/>
            <person name="Birren B."/>
        </authorList>
    </citation>
    <scope>NUCLEOTIDE SEQUENCE [LARGE SCALE GENOMIC DNA]</scope>
    <source>
        <strain evidence="2 3">170AEA1</strain>
    </source>
</reference>
<evidence type="ECO:0008006" key="4">
    <source>
        <dbReference type="Google" id="ProtNLM"/>
    </source>
</evidence>
<evidence type="ECO:0000313" key="2">
    <source>
        <dbReference type="EMBL" id="RBR29230.1"/>
    </source>
</evidence>
<name>A0A366SHA2_9ENTE</name>
<keyword evidence="1" id="KW-0812">Transmembrane</keyword>
<accession>A0A366SHA2</accession>
<keyword evidence="1" id="KW-1133">Transmembrane helix</keyword>